<reference evidence="4 5" key="1">
    <citation type="journal article" date="2016" name="Nat. Commun.">
        <title>Thousands of microbial genomes shed light on interconnected biogeochemical processes in an aquifer system.</title>
        <authorList>
            <person name="Anantharaman K."/>
            <person name="Brown C.T."/>
            <person name="Hug L.A."/>
            <person name="Sharon I."/>
            <person name="Castelle C.J."/>
            <person name="Probst A.J."/>
            <person name="Thomas B.C."/>
            <person name="Singh A."/>
            <person name="Wilkins M.J."/>
            <person name="Karaoz U."/>
            <person name="Brodie E.L."/>
            <person name="Williams K.H."/>
            <person name="Hubbard S.S."/>
            <person name="Banfield J.F."/>
        </authorList>
    </citation>
    <scope>NUCLEOTIDE SEQUENCE [LARGE SCALE GENOMIC DNA]</scope>
</reference>
<evidence type="ECO:0000256" key="1">
    <source>
        <dbReference type="SAM" id="MobiDB-lite"/>
    </source>
</evidence>
<name>A0A1F4VCZ3_UNCKA</name>
<feature type="domain" description="LysM" evidence="3">
    <location>
        <begin position="106"/>
        <end position="160"/>
    </location>
</feature>
<proteinExistence type="predicted"/>
<keyword evidence="2" id="KW-0472">Membrane</keyword>
<dbReference type="PANTHER" id="PTHR34700">
    <property type="entry name" value="POTASSIUM BINDING PROTEIN KBP"/>
    <property type="match status" value="1"/>
</dbReference>
<feature type="compositionally biased region" description="Basic and acidic residues" evidence="1">
    <location>
        <begin position="63"/>
        <end position="77"/>
    </location>
</feature>
<dbReference type="Proteomes" id="UP000176504">
    <property type="component" value="Unassembled WGS sequence"/>
</dbReference>
<dbReference type="InterPro" id="IPR036779">
    <property type="entry name" value="LysM_dom_sf"/>
</dbReference>
<evidence type="ECO:0000256" key="2">
    <source>
        <dbReference type="SAM" id="Phobius"/>
    </source>
</evidence>
<dbReference type="AlphaFoldDB" id="A0A1F4VCZ3"/>
<sequence length="161" mass="17793">MEQKEIDVNPSRSATTAIIAGIIIIALGYLSYRYFNRPTKPEIGEGIKIERATPTPEPTVTPTEEKDSTKEVTKVEEKETVQERKIESIFAAWVANDYKPGDIKGSQYNVRSGDTLWEIAEGRYGNGSEWTKILSANSSKIGFLPNGSQALIFPSQTLALP</sequence>
<protein>
    <recommendedName>
        <fullName evidence="3">LysM domain-containing protein</fullName>
    </recommendedName>
</protein>
<organism evidence="4 5">
    <name type="scientific">candidate division WWE3 bacterium RIFCSPLOWO2_01_FULL_41_18</name>
    <dbReference type="NCBI Taxonomy" id="1802625"/>
    <lineage>
        <taxon>Bacteria</taxon>
        <taxon>Katanobacteria</taxon>
    </lineage>
</organism>
<keyword evidence="2" id="KW-1133">Transmembrane helix</keyword>
<evidence type="ECO:0000259" key="3">
    <source>
        <dbReference type="PROSITE" id="PS51782"/>
    </source>
</evidence>
<feature type="transmembrane region" description="Helical" evidence="2">
    <location>
        <begin position="12"/>
        <end position="32"/>
    </location>
</feature>
<dbReference type="EMBL" id="MEVI01000003">
    <property type="protein sequence ID" value="OGC54898.1"/>
    <property type="molecule type" value="Genomic_DNA"/>
</dbReference>
<dbReference type="InterPro" id="IPR052196">
    <property type="entry name" value="Bact_Kbp"/>
</dbReference>
<feature type="region of interest" description="Disordered" evidence="1">
    <location>
        <begin position="50"/>
        <end position="77"/>
    </location>
</feature>
<dbReference type="PANTHER" id="PTHR34700:SF4">
    <property type="entry name" value="PHAGE-LIKE ELEMENT PBSX PROTEIN XKDP"/>
    <property type="match status" value="1"/>
</dbReference>
<gene>
    <name evidence="4" type="ORF">A3A78_02855</name>
</gene>
<dbReference type="PROSITE" id="PS51782">
    <property type="entry name" value="LYSM"/>
    <property type="match status" value="1"/>
</dbReference>
<evidence type="ECO:0000313" key="5">
    <source>
        <dbReference type="Proteomes" id="UP000176504"/>
    </source>
</evidence>
<dbReference type="InterPro" id="IPR018392">
    <property type="entry name" value="LysM"/>
</dbReference>
<evidence type="ECO:0000313" key="4">
    <source>
        <dbReference type="EMBL" id="OGC54898.1"/>
    </source>
</evidence>
<accession>A0A1F4VCZ3</accession>
<comment type="caution">
    <text evidence="4">The sequence shown here is derived from an EMBL/GenBank/DDBJ whole genome shotgun (WGS) entry which is preliminary data.</text>
</comment>
<dbReference type="Gene3D" id="3.10.350.10">
    <property type="entry name" value="LysM domain"/>
    <property type="match status" value="1"/>
</dbReference>
<dbReference type="CDD" id="cd00118">
    <property type="entry name" value="LysM"/>
    <property type="match status" value="1"/>
</dbReference>
<keyword evidence="2" id="KW-0812">Transmembrane</keyword>